<dbReference type="OrthoDB" id="9760689at2"/>
<evidence type="ECO:0000313" key="4">
    <source>
        <dbReference type="Proteomes" id="UP000008631"/>
    </source>
</evidence>
<dbReference type="SUPFAM" id="SSF53335">
    <property type="entry name" value="S-adenosyl-L-methionine-dependent methyltransferases"/>
    <property type="match status" value="1"/>
</dbReference>
<dbReference type="InterPro" id="IPR029063">
    <property type="entry name" value="SAM-dependent_MTases_sf"/>
</dbReference>
<dbReference type="GO" id="GO:0008757">
    <property type="term" value="F:S-adenosylmethionine-dependent methyltransferase activity"/>
    <property type="evidence" value="ECO:0007669"/>
    <property type="project" value="InterPro"/>
</dbReference>
<protein>
    <submittedName>
        <fullName evidence="3">Methyltransferase type 11</fullName>
    </submittedName>
</protein>
<dbReference type="AlphaFoldDB" id="E8QWN1"/>
<keyword evidence="4" id="KW-1185">Reference proteome</keyword>
<dbReference type="Gene3D" id="3.40.50.150">
    <property type="entry name" value="Vaccinia Virus protein VP39"/>
    <property type="match status" value="1"/>
</dbReference>
<name>E8QWN1_ISOPI</name>
<feature type="domain" description="Methyltransferase type 11" evidence="2">
    <location>
        <begin position="121"/>
        <end position="221"/>
    </location>
</feature>
<dbReference type="InParanoid" id="E8QWN1"/>
<dbReference type="GO" id="GO:0032259">
    <property type="term" value="P:methylation"/>
    <property type="evidence" value="ECO:0007669"/>
    <property type="project" value="UniProtKB-KW"/>
</dbReference>
<evidence type="ECO:0000256" key="1">
    <source>
        <dbReference type="ARBA" id="ARBA00022679"/>
    </source>
</evidence>
<evidence type="ECO:0000313" key="3">
    <source>
        <dbReference type="EMBL" id="ADV61923.1"/>
    </source>
</evidence>
<dbReference type="Pfam" id="PF08241">
    <property type="entry name" value="Methyltransf_11"/>
    <property type="match status" value="1"/>
</dbReference>
<keyword evidence="1" id="KW-0808">Transferase</keyword>
<dbReference type="InterPro" id="IPR013216">
    <property type="entry name" value="Methyltransf_11"/>
</dbReference>
<dbReference type="CDD" id="cd02440">
    <property type="entry name" value="AdoMet_MTases"/>
    <property type="match status" value="1"/>
</dbReference>
<reference evidence="3 4" key="2">
    <citation type="journal article" date="2011" name="Stand. Genomic Sci.">
        <title>Complete genome sequence of Isosphaera pallida type strain (IS1B).</title>
        <authorList>
            <consortium name="US DOE Joint Genome Institute (JGI-PGF)"/>
            <person name="Goker M."/>
            <person name="Cleland D."/>
            <person name="Saunders E."/>
            <person name="Lapidus A."/>
            <person name="Nolan M."/>
            <person name="Lucas S."/>
            <person name="Hammon N."/>
            <person name="Deshpande S."/>
            <person name="Cheng J.F."/>
            <person name="Tapia R."/>
            <person name="Han C."/>
            <person name="Goodwin L."/>
            <person name="Pitluck S."/>
            <person name="Liolios K."/>
            <person name="Pagani I."/>
            <person name="Ivanova N."/>
            <person name="Mavromatis K."/>
            <person name="Pati A."/>
            <person name="Chen A."/>
            <person name="Palaniappan K."/>
            <person name="Land M."/>
            <person name="Hauser L."/>
            <person name="Chang Y.J."/>
            <person name="Jeffries C.D."/>
            <person name="Detter J.C."/>
            <person name="Beck B."/>
            <person name="Woyke T."/>
            <person name="Bristow J."/>
            <person name="Eisen J.A."/>
            <person name="Markowitz V."/>
            <person name="Hugenholtz P."/>
            <person name="Kyrpides N.C."/>
            <person name="Klenk H.P."/>
        </authorList>
    </citation>
    <scope>NUCLEOTIDE SEQUENCE [LARGE SCALE GENOMIC DNA]</scope>
    <source>
        <strain evidence="4">ATCC 43644 / DSM 9630 / IS1B</strain>
    </source>
</reference>
<gene>
    <name evidence="3" type="ordered locus">Isop_1338</name>
</gene>
<keyword evidence="3" id="KW-0489">Methyltransferase</keyword>
<dbReference type="KEGG" id="ipa:Isop_1338"/>
<dbReference type="PANTHER" id="PTHR44068">
    <property type="entry name" value="ZGC:194242"/>
    <property type="match status" value="1"/>
</dbReference>
<organism evidence="3 4">
    <name type="scientific">Isosphaera pallida (strain ATCC 43644 / DSM 9630 / IS1B)</name>
    <dbReference type="NCBI Taxonomy" id="575540"/>
    <lineage>
        <taxon>Bacteria</taxon>
        <taxon>Pseudomonadati</taxon>
        <taxon>Planctomycetota</taxon>
        <taxon>Planctomycetia</taxon>
        <taxon>Isosphaerales</taxon>
        <taxon>Isosphaeraceae</taxon>
        <taxon>Isosphaera</taxon>
    </lineage>
</organism>
<evidence type="ECO:0000259" key="2">
    <source>
        <dbReference type="Pfam" id="PF08241"/>
    </source>
</evidence>
<dbReference type="RefSeq" id="WP_013564211.1">
    <property type="nucleotide sequence ID" value="NC_014962.1"/>
</dbReference>
<dbReference type="PANTHER" id="PTHR44068:SF11">
    <property type="entry name" value="GERANYL DIPHOSPHATE 2-C-METHYLTRANSFERASE"/>
    <property type="match status" value="1"/>
</dbReference>
<dbReference type="Proteomes" id="UP000008631">
    <property type="component" value="Chromosome"/>
</dbReference>
<dbReference type="InterPro" id="IPR050447">
    <property type="entry name" value="Erg6_SMT_methyltransf"/>
</dbReference>
<dbReference type="eggNOG" id="COG2226">
    <property type="taxonomic scope" value="Bacteria"/>
</dbReference>
<reference key="1">
    <citation type="submission" date="2010-11" db="EMBL/GenBank/DDBJ databases">
        <title>The complete sequence of chromosome of Isophaera pallida ATCC 43644.</title>
        <authorList>
            <consortium name="US DOE Joint Genome Institute (JGI-PGF)"/>
            <person name="Lucas S."/>
            <person name="Copeland A."/>
            <person name="Lapidus A."/>
            <person name="Bruce D."/>
            <person name="Goodwin L."/>
            <person name="Pitluck S."/>
            <person name="Kyrpides N."/>
            <person name="Mavromatis K."/>
            <person name="Pagani I."/>
            <person name="Ivanova N."/>
            <person name="Saunders E."/>
            <person name="Brettin T."/>
            <person name="Detter J.C."/>
            <person name="Han C."/>
            <person name="Tapia R."/>
            <person name="Land M."/>
            <person name="Hauser L."/>
            <person name="Markowitz V."/>
            <person name="Cheng J.-F."/>
            <person name="Hugenholtz P."/>
            <person name="Woyke T."/>
            <person name="Wu D."/>
            <person name="Eisen J.A."/>
        </authorList>
    </citation>
    <scope>NUCLEOTIDE SEQUENCE</scope>
    <source>
        <strain>ATCC 43644</strain>
    </source>
</reference>
<sequence length="336" mass="37363">MTLLVESQRFAGSTDRTDLLRAFLNRHPIEMFGGVIADCRRAEESYLGDAEDRARARALMELVQSEHFDFEELIERLYDLSPEVGPEARRRQTSHLRTAEARAEIWLEALGRDTAGLGPRLDLGCGSGGFLVASARREPELIHVGIDPALRWLTVAAGRLKAAGLDGGRVCLVAAHAEELPFDAETFGSVAAGDVIEHVNDQARTLAEVWRVLKPGGRLFLASPNRLSLTPEPHVLVWGVGWLPETWRAAYVRCVNGAEYRQIRNLSWNEWQRLLNHSPFGGGRVESPRLATAELREFGGLKRGLGTLYNLLVTHGFGQFLARRVGPCFHVVCQKR</sequence>
<accession>E8QWN1</accession>
<dbReference type="HOGENOM" id="CLU_843907_0_0_0"/>
<proteinExistence type="predicted"/>
<dbReference type="EMBL" id="CP002353">
    <property type="protein sequence ID" value="ADV61923.1"/>
    <property type="molecule type" value="Genomic_DNA"/>
</dbReference>